<keyword evidence="10 11" id="KW-0998">Cell outer membrane</keyword>
<sequence>MKTRPPKAERLALGLIAAAVCQAVAAQEAQEAPEKSTPRLPQVTVTAPKEARTVATPAEPQDLPALRAATSDTASLLRDVPGVSLYGAGGVSSLPVIHGLADDRLRIKLDGMDLMAACPNHMNPPLSYIDPSNVGSMQVYAGIVPVSVGGDAIGGAIIVDPPPPVFAAPGTGSLTTGQAGTHYRSNGDAAGANLRATYATETFNITYAGSIAQSDNYKAGGDFKNYDATGRPGHTLARDEVGSTAYETRNHELGVAWRGSGQLVEAKLGFQDVPYQLYPNQRMDMLDNTQHRINLRYLGQFDWGALEARAYHEKVDHYMDFGDDKRYWYGSASGGAVPFTGYPCSPIGSTCAAGMPMYTQSKNTGASLKASIDMGPRDLLRVGGELQNYRLDDWWPPSGGGMWPNTFWNINDGKRDRIGLFGEWERQIDAQWMALVGARYEHVKTDAGNVQGYNMMYSTTAFNTSDRSRSDDNWNLAAIARYTPDTTRSVEFGYAFKTRSPNLYERYSWSSMGMAAGMNNFVGDGNGYFGNPNLQHEMAHTFSATFDLHAADREWEFKATPYYSRVNNFIDAVQWSAMGNAPATMPLRNQFVVLRYANQSARLYGLDLSGKMPLAKTDFGRFGLLGLLNYTNGKNRDTGDHLYNIMPLNAKLTLTHQYDSWSSGLELQMVKRKSQVSDVRNELQTPGYALFNLRSSYRWKNVRVDFGIENLFDKLYYQPLGGAYLGQGTTMSMNKEKAGTTLWGTGVPGMGRSIYAGLTVDF</sequence>
<keyword evidence="18" id="KW-1185">Reference proteome</keyword>
<dbReference type="GO" id="GO:0044718">
    <property type="term" value="P:siderophore transmembrane transport"/>
    <property type="evidence" value="ECO:0007669"/>
    <property type="project" value="TreeGrafter"/>
</dbReference>
<dbReference type="Gene3D" id="2.170.130.10">
    <property type="entry name" value="TonB-dependent receptor, plug domain"/>
    <property type="match status" value="1"/>
</dbReference>
<dbReference type="InterPro" id="IPR000531">
    <property type="entry name" value="Beta-barrel_TonB"/>
</dbReference>
<reference evidence="17 18" key="1">
    <citation type="submission" date="2018-07" db="EMBL/GenBank/DDBJ databases">
        <title>Genomic Encyclopedia of Type Strains, Phase IV (KMG-IV): sequencing the most valuable type-strain genomes for metagenomic binning, comparative biology and taxonomic classification.</title>
        <authorList>
            <person name="Goeker M."/>
        </authorList>
    </citation>
    <scope>NUCLEOTIDE SEQUENCE [LARGE SCALE GENOMIC DNA]</scope>
    <source>
        <strain evidence="17 18">DSM 100911</strain>
    </source>
</reference>
<keyword evidence="7 13" id="KW-0798">TonB box</keyword>
<evidence type="ECO:0000256" key="9">
    <source>
        <dbReference type="ARBA" id="ARBA00023170"/>
    </source>
</evidence>
<keyword evidence="6 14" id="KW-0732">Signal</keyword>
<dbReference type="SUPFAM" id="SSF56935">
    <property type="entry name" value="Porins"/>
    <property type="match status" value="1"/>
</dbReference>
<dbReference type="InterPro" id="IPR036942">
    <property type="entry name" value="Beta-barrel_TonB_sf"/>
</dbReference>
<keyword evidence="5 11" id="KW-0812">Transmembrane</keyword>
<feature type="short sequence motif" description="TonB C-terminal box" evidence="12">
    <location>
        <begin position="745"/>
        <end position="762"/>
    </location>
</feature>
<evidence type="ECO:0000256" key="13">
    <source>
        <dbReference type="RuleBase" id="RU003357"/>
    </source>
</evidence>
<comment type="subcellular location">
    <subcellularLocation>
        <location evidence="1 11">Cell outer membrane</location>
        <topology evidence="1 11">Multi-pass membrane protein</topology>
    </subcellularLocation>
</comment>
<dbReference type="InterPro" id="IPR012910">
    <property type="entry name" value="Plug_dom"/>
</dbReference>
<accession>A0A369AR10</accession>
<feature type="domain" description="TonB-dependent receptor-like beta-barrel" evidence="15">
    <location>
        <begin position="274"/>
        <end position="711"/>
    </location>
</feature>
<dbReference type="RefSeq" id="WP_114482261.1">
    <property type="nucleotide sequence ID" value="NZ_QPJU01000002.1"/>
</dbReference>
<keyword evidence="9 17" id="KW-0675">Receptor</keyword>
<dbReference type="OrthoDB" id="5332150at2"/>
<organism evidence="17 18">
    <name type="scientific">Extensimonas vulgaris</name>
    <dbReference type="NCBI Taxonomy" id="1031594"/>
    <lineage>
        <taxon>Bacteria</taxon>
        <taxon>Pseudomonadati</taxon>
        <taxon>Pseudomonadota</taxon>
        <taxon>Betaproteobacteria</taxon>
        <taxon>Burkholderiales</taxon>
        <taxon>Comamonadaceae</taxon>
        <taxon>Extensimonas</taxon>
    </lineage>
</organism>
<proteinExistence type="inferred from homology"/>
<comment type="caution">
    <text evidence="17">The sequence shown here is derived from an EMBL/GenBank/DDBJ whole genome shotgun (WGS) entry which is preliminary data.</text>
</comment>
<dbReference type="InterPro" id="IPR010917">
    <property type="entry name" value="TonB_rcpt_CS"/>
</dbReference>
<keyword evidence="3 11" id="KW-0813">Transport</keyword>
<protein>
    <submittedName>
        <fullName evidence="17">Iron complex outermembrane receptor protein</fullName>
    </submittedName>
</protein>
<feature type="signal peptide" evidence="14">
    <location>
        <begin position="1"/>
        <end position="25"/>
    </location>
</feature>
<dbReference type="PANTHER" id="PTHR30069">
    <property type="entry name" value="TONB-DEPENDENT OUTER MEMBRANE RECEPTOR"/>
    <property type="match status" value="1"/>
</dbReference>
<dbReference type="Pfam" id="PF00593">
    <property type="entry name" value="TonB_dep_Rec_b-barrel"/>
    <property type="match status" value="1"/>
</dbReference>
<evidence type="ECO:0000256" key="2">
    <source>
        <dbReference type="ARBA" id="ARBA00009810"/>
    </source>
</evidence>
<evidence type="ECO:0000256" key="5">
    <source>
        <dbReference type="ARBA" id="ARBA00022692"/>
    </source>
</evidence>
<name>A0A369AR10_9BURK</name>
<dbReference type="GO" id="GO:0009279">
    <property type="term" value="C:cell outer membrane"/>
    <property type="evidence" value="ECO:0007669"/>
    <property type="project" value="UniProtKB-SubCell"/>
</dbReference>
<evidence type="ECO:0000259" key="15">
    <source>
        <dbReference type="Pfam" id="PF00593"/>
    </source>
</evidence>
<evidence type="ECO:0000256" key="14">
    <source>
        <dbReference type="SAM" id="SignalP"/>
    </source>
</evidence>
<dbReference type="InterPro" id="IPR037066">
    <property type="entry name" value="Plug_dom_sf"/>
</dbReference>
<evidence type="ECO:0000259" key="16">
    <source>
        <dbReference type="Pfam" id="PF07715"/>
    </source>
</evidence>
<feature type="domain" description="TonB-dependent receptor plug" evidence="16">
    <location>
        <begin position="69"/>
        <end position="156"/>
    </location>
</feature>
<dbReference type="GO" id="GO:0015344">
    <property type="term" value="F:siderophore uptake transmembrane transporter activity"/>
    <property type="evidence" value="ECO:0007669"/>
    <property type="project" value="TreeGrafter"/>
</dbReference>
<dbReference type="AlphaFoldDB" id="A0A369AR10"/>
<evidence type="ECO:0000256" key="1">
    <source>
        <dbReference type="ARBA" id="ARBA00004571"/>
    </source>
</evidence>
<keyword evidence="4 11" id="KW-1134">Transmembrane beta strand</keyword>
<dbReference type="InterPro" id="IPR039426">
    <property type="entry name" value="TonB-dep_rcpt-like"/>
</dbReference>
<gene>
    <name evidence="17" type="ORF">DFR45_10258</name>
</gene>
<evidence type="ECO:0000256" key="8">
    <source>
        <dbReference type="ARBA" id="ARBA00023136"/>
    </source>
</evidence>
<dbReference type="Pfam" id="PF07715">
    <property type="entry name" value="Plug"/>
    <property type="match status" value="1"/>
</dbReference>
<evidence type="ECO:0000256" key="4">
    <source>
        <dbReference type="ARBA" id="ARBA00022452"/>
    </source>
</evidence>
<comment type="similarity">
    <text evidence="2 11 13">Belongs to the TonB-dependent receptor family.</text>
</comment>
<evidence type="ECO:0000256" key="10">
    <source>
        <dbReference type="ARBA" id="ARBA00023237"/>
    </source>
</evidence>
<evidence type="ECO:0000256" key="12">
    <source>
        <dbReference type="PROSITE-ProRule" id="PRU10144"/>
    </source>
</evidence>
<dbReference type="PROSITE" id="PS01156">
    <property type="entry name" value="TONB_DEPENDENT_REC_2"/>
    <property type="match status" value="1"/>
</dbReference>
<dbReference type="PROSITE" id="PS52016">
    <property type="entry name" value="TONB_DEPENDENT_REC_3"/>
    <property type="match status" value="1"/>
</dbReference>
<dbReference type="Proteomes" id="UP000252174">
    <property type="component" value="Unassembled WGS sequence"/>
</dbReference>
<evidence type="ECO:0000313" key="18">
    <source>
        <dbReference type="Proteomes" id="UP000252174"/>
    </source>
</evidence>
<keyword evidence="8 11" id="KW-0472">Membrane</keyword>
<evidence type="ECO:0000256" key="6">
    <source>
        <dbReference type="ARBA" id="ARBA00022729"/>
    </source>
</evidence>
<evidence type="ECO:0000313" key="17">
    <source>
        <dbReference type="EMBL" id="RCX10657.1"/>
    </source>
</evidence>
<dbReference type="PANTHER" id="PTHR30069:SF49">
    <property type="entry name" value="OUTER MEMBRANE PROTEIN C"/>
    <property type="match status" value="1"/>
</dbReference>
<evidence type="ECO:0000256" key="3">
    <source>
        <dbReference type="ARBA" id="ARBA00022448"/>
    </source>
</evidence>
<feature type="chain" id="PRO_5016562742" evidence="14">
    <location>
        <begin position="26"/>
        <end position="762"/>
    </location>
</feature>
<evidence type="ECO:0000256" key="7">
    <source>
        <dbReference type="ARBA" id="ARBA00023077"/>
    </source>
</evidence>
<dbReference type="Gene3D" id="2.40.170.20">
    <property type="entry name" value="TonB-dependent receptor, beta-barrel domain"/>
    <property type="match status" value="1"/>
</dbReference>
<dbReference type="EMBL" id="QPJU01000002">
    <property type="protein sequence ID" value="RCX10657.1"/>
    <property type="molecule type" value="Genomic_DNA"/>
</dbReference>
<evidence type="ECO:0000256" key="11">
    <source>
        <dbReference type="PROSITE-ProRule" id="PRU01360"/>
    </source>
</evidence>